<gene>
    <name evidence="2" type="ORF">EM595_p0190</name>
</gene>
<dbReference type="OrthoDB" id="9810372at2"/>
<name>A0A0U5GT16_9GAMM</name>
<dbReference type="Pfam" id="PF00480">
    <property type="entry name" value="ROK"/>
    <property type="match status" value="1"/>
</dbReference>
<dbReference type="Gene3D" id="1.10.10.10">
    <property type="entry name" value="Winged helix-like DNA-binding domain superfamily/Winged helix DNA-binding domain"/>
    <property type="match status" value="1"/>
</dbReference>
<dbReference type="PANTHER" id="PTHR18964:SF149">
    <property type="entry name" value="BIFUNCTIONAL UDP-N-ACETYLGLUCOSAMINE 2-EPIMERASE_N-ACETYLMANNOSAMINE KINASE"/>
    <property type="match status" value="1"/>
</dbReference>
<accession>A0A0U5GT16</accession>
<keyword evidence="3" id="KW-1185">Reference proteome</keyword>
<sequence>MQVPFTRNTHEMKKNNIVRIVEALKSLGMATKAQLAQHTGLSVATCGAVLNRLCERHQVQELQRDASSGGRPAQRYACNPDYYAQLALYVEGSDEAARIVWSVNSAVGSKLAEGEGDFLPLTLETFDRQIAALLAAYPAIRAAGIGMPGVVAEGTVLTCDVTLFEHIDIIAHLHRQHGLFVHADNDMNYTVWGFYRSQAAQIDAPVAYLYFPGVACAGCGMVINGDVVRGASHFAGEVSHLIDPHQPALKLAEEVALMLTSLTAIVNPARVAVCGPQLSAPLIAEAEAICARRIPQRHRPEILFRTSRRADYLLGITEQLAQAYLHHDIFHD</sequence>
<evidence type="ECO:0000256" key="1">
    <source>
        <dbReference type="ARBA" id="ARBA00006479"/>
    </source>
</evidence>
<dbReference type="AlphaFoldDB" id="A0A0U5GT16"/>
<dbReference type="CDD" id="cd23763">
    <property type="entry name" value="ASKHA_ATPase_ROK"/>
    <property type="match status" value="1"/>
</dbReference>
<dbReference type="Gene3D" id="3.30.420.40">
    <property type="match status" value="2"/>
</dbReference>
<dbReference type="KEGG" id="ege:EM595_p0190"/>
<dbReference type="SUPFAM" id="SSF53067">
    <property type="entry name" value="Actin-like ATPase domain"/>
    <property type="match status" value="1"/>
</dbReference>
<organism evidence="2 3">
    <name type="scientific">Duffyella gerundensis</name>
    <dbReference type="NCBI Taxonomy" id="1619313"/>
    <lineage>
        <taxon>Bacteria</taxon>
        <taxon>Pseudomonadati</taxon>
        <taxon>Pseudomonadota</taxon>
        <taxon>Gammaproteobacteria</taxon>
        <taxon>Enterobacterales</taxon>
        <taxon>Erwiniaceae</taxon>
        <taxon>Duffyella</taxon>
    </lineage>
</organism>
<dbReference type="PANTHER" id="PTHR18964">
    <property type="entry name" value="ROK (REPRESSOR, ORF, KINASE) FAMILY"/>
    <property type="match status" value="1"/>
</dbReference>
<dbReference type="InterPro" id="IPR043129">
    <property type="entry name" value="ATPase_NBD"/>
</dbReference>
<comment type="similarity">
    <text evidence="1">Belongs to the ROK (NagC/XylR) family.</text>
</comment>
<dbReference type="Proteomes" id="UP000059419">
    <property type="component" value="Plasmid pEM01"/>
</dbReference>
<evidence type="ECO:0000313" key="2">
    <source>
        <dbReference type="EMBL" id="CUU25890.1"/>
    </source>
</evidence>
<geneLocation type="plasmid" evidence="3">
    <name>pEM01</name>
</geneLocation>
<dbReference type="InterPro" id="IPR000600">
    <property type="entry name" value="ROK"/>
</dbReference>
<dbReference type="RefSeq" id="WP_067436061.1">
    <property type="nucleotide sequence ID" value="NZ_LN907828.1"/>
</dbReference>
<dbReference type="EMBL" id="LN907828">
    <property type="protein sequence ID" value="CUU25890.1"/>
    <property type="molecule type" value="Genomic_DNA"/>
</dbReference>
<proteinExistence type="inferred from homology"/>
<dbReference type="SUPFAM" id="SSF46785">
    <property type="entry name" value="Winged helix' DNA-binding domain"/>
    <property type="match status" value="1"/>
</dbReference>
<dbReference type="PATRIC" id="fig|1619313.3.peg.3792"/>
<evidence type="ECO:0000313" key="3">
    <source>
        <dbReference type="Proteomes" id="UP000059419"/>
    </source>
</evidence>
<protein>
    <submittedName>
        <fullName evidence="2">Transcriptional regulator</fullName>
    </submittedName>
</protein>
<reference evidence="3" key="1">
    <citation type="submission" date="2015-11" db="EMBL/GenBank/DDBJ databases">
        <authorList>
            <person name="Blom J."/>
        </authorList>
    </citation>
    <scope>NUCLEOTIDE SEQUENCE [LARGE SCALE GENOMIC DNA]</scope>
    <source>
        <plasmid evidence="3">pEM01</plasmid>
    </source>
</reference>
<dbReference type="InterPro" id="IPR036390">
    <property type="entry name" value="WH_DNA-bd_sf"/>
</dbReference>
<dbReference type="InterPro" id="IPR036388">
    <property type="entry name" value="WH-like_DNA-bd_sf"/>
</dbReference>